<accession>A0A9W9FBR4</accession>
<gene>
    <name evidence="3" type="ORF">N7456_007850</name>
</gene>
<name>A0A9W9FBR4_9EURO</name>
<feature type="compositionally biased region" description="Basic and acidic residues" evidence="1">
    <location>
        <begin position="200"/>
        <end position="210"/>
    </location>
</feature>
<proteinExistence type="predicted"/>
<dbReference type="Pfam" id="PF13391">
    <property type="entry name" value="HNH_2"/>
    <property type="match status" value="1"/>
</dbReference>
<dbReference type="OrthoDB" id="2104739at2759"/>
<evidence type="ECO:0000256" key="1">
    <source>
        <dbReference type="SAM" id="MobiDB-lite"/>
    </source>
</evidence>
<dbReference type="EMBL" id="JAPQKH010000005">
    <property type="protein sequence ID" value="KAJ5097129.1"/>
    <property type="molecule type" value="Genomic_DNA"/>
</dbReference>
<dbReference type="Proteomes" id="UP001149165">
    <property type="component" value="Unassembled WGS sequence"/>
</dbReference>
<reference evidence="3" key="2">
    <citation type="journal article" date="2023" name="IMA Fungus">
        <title>Comparative genomic study of the Penicillium genus elucidates a diverse pangenome and 15 lateral gene transfer events.</title>
        <authorList>
            <person name="Petersen C."/>
            <person name="Sorensen T."/>
            <person name="Nielsen M.R."/>
            <person name="Sondergaard T.E."/>
            <person name="Sorensen J.L."/>
            <person name="Fitzpatrick D.A."/>
            <person name="Frisvad J.C."/>
            <person name="Nielsen K.L."/>
        </authorList>
    </citation>
    <scope>NUCLEOTIDE SEQUENCE</scope>
    <source>
        <strain evidence="3">IBT 30069</strain>
    </source>
</reference>
<feature type="domain" description="HNH nuclease" evidence="2">
    <location>
        <begin position="21"/>
        <end position="94"/>
    </location>
</feature>
<evidence type="ECO:0000313" key="4">
    <source>
        <dbReference type="Proteomes" id="UP001149165"/>
    </source>
</evidence>
<reference evidence="3" key="1">
    <citation type="submission" date="2022-11" db="EMBL/GenBank/DDBJ databases">
        <authorList>
            <person name="Petersen C."/>
        </authorList>
    </citation>
    <scope>NUCLEOTIDE SEQUENCE</scope>
    <source>
        <strain evidence="3">IBT 30069</strain>
    </source>
</reference>
<protein>
    <recommendedName>
        <fullName evidence="2">HNH nuclease domain-containing protein</fullName>
    </recommendedName>
</protein>
<evidence type="ECO:0000313" key="3">
    <source>
        <dbReference type="EMBL" id="KAJ5097129.1"/>
    </source>
</evidence>
<comment type="caution">
    <text evidence="3">The sequence shown here is derived from an EMBL/GenBank/DDBJ whole genome shotgun (WGS) entry which is preliminary data.</text>
</comment>
<evidence type="ECO:0000259" key="2">
    <source>
        <dbReference type="Pfam" id="PF13391"/>
    </source>
</evidence>
<feature type="region of interest" description="Disordered" evidence="1">
    <location>
        <begin position="197"/>
        <end position="229"/>
    </location>
</feature>
<organism evidence="3 4">
    <name type="scientific">Penicillium angulare</name>
    <dbReference type="NCBI Taxonomy" id="116970"/>
    <lineage>
        <taxon>Eukaryota</taxon>
        <taxon>Fungi</taxon>
        <taxon>Dikarya</taxon>
        <taxon>Ascomycota</taxon>
        <taxon>Pezizomycotina</taxon>
        <taxon>Eurotiomycetes</taxon>
        <taxon>Eurotiomycetidae</taxon>
        <taxon>Eurotiales</taxon>
        <taxon>Aspergillaceae</taxon>
        <taxon>Penicillium</taxon>
    </lineage>
</organism>
<keyword evidence="4" id="KW-1185">Reference proteome</keyword>
<dbReference type="AlphaFoldDB" id="A0A9W9FBR4"/>
<sequence>MVMSGYYHKDYDPPPGSAQSNIQGAHIIPFSMGKYQPNVASSKRRYETIWAIFQRYFPVIAPMRFTSDQLNTEKNMLSLDGHLHTAFSAFRLALMPTDDTPNRYNVLTFDDSRLGPYTDILPKVITLTAAVPGIEMPNAELLRIHASVAKFLHMKGHRESPEKILQDYANCGVLASNGSTDVERLLNVTGLTLASSNNKSDYRKPGEKHFSSRQQEYVTATAKGDENKE</sequence>
<dbReference type="InterPro" id="IPR003615">
    <property type="entry name" value="HNH_nuc"/>
</dbReference>